<evidence type="ECO:0000313" key="6">
    <source>
        <dbReference type="Proteomes" id="UP000642938"/>
    </source>
</evidence>
<evidence type="ECO:0000256" key="1">
    <source>
        <dbReference type="PROSITE-ProRule" id="PRU00169"/>
    </source>
</evidence>
<dbReference type="Proteomes" id="UP000642938">
    <property type="component" value="Unassembled WGS sequence"/>
</dbReference>
<reference evidence="4 5" key="3">
    <citation type="submission" date="2020-08" db="EMBL/GenBank/DDBJ databases">
        <title>Genomic Encyclopedia of Type Strains, Phase IV (KMG-IV): sequencing the most valuable type-strain genomes for metagenomic binning, comparative biology and taxonomic classification.</title>
        <authorList>
            <person name="Goeker M."/>
        </authorList>
    </citation>
    <scope>NUCLEOTIDE SEQUENCE [LARGE SCALE GENOMIC DNA]</scope>
    <source>
        <strain evidence="4 5">DSM 100774</strain>
    </source>
</reference>
<keyword evidence="1" id="KW-0597">Phosphoprotein</keyword>
<evidence type="ECO:0000259" key="2">
    <source>
        <dbReference type="PROSITE" id="PS50110"/>
    </source>
</evidence>
<dbReference type="EMBL" id="BMHZ01000003">
    <property type="protein sequence ID" value="GGH13546.1"/>
    <property type="molecule type" value="Genomic_DNA"/>
</dbReference>
<feature type="domain" description="Response regulatory" evidence="2">
    <location>
        <begin position="4"/>
        <end position="116"/>
    </location>
</feature>
<keyword evidence="6" id="KW-1185">Reference proteome</keyword>
<dbReference type="GO" id="GO:0000160">
    <property type="term" value="P:phosphorelay signal transduction system"/>
    <property type="evidence" value="ECO:0007669"/>
    <property type="project" value="InterPro"/>
</dbReference>
<dbReference type="RefSeq" id="WP_183766844.1">
    <property type="nucleotide sequence ID" value="NZ_BMHZ01000003.1"/>
</dbReference>
<dbReference type="Gene3D" id="3.40.50.2300">
    <property type="match status" value="1"/>
</dbReference>
<dbReference type="SUPFAM" id="SSF52172">
    <property type="entry name" value="CheY-like"/>
    <property type="match status" value="1"/>
</dbReference>
<proteinExistence type="predicted"/>
<evidence type="ECO:0000313" key="3">
    <source>
        <dbReference type="EMBL" id="GGH13546.1"/>
    </source>
</evidence>
<reference evidence="3" key="1">
    <citation type="journal article" date="2014" name="Int. J. Syst. Evol. Microbiol.">
        <title>Complete genome of a new Firmicutes species belonging to the dominant human colonic microbiota ('Ruminococcus bicirculans') reveals two chromosomes and a selective capacity to utilize plant glucans.</title>
        <authorList>
            <consortium name="NISC Comparative Sequencing Program"/>
            <person name="Wegmann U."/>
            <person name="Louis P."/>
            <person name="Goesmann A."/>
            <person name="Henrissat B."/>
            <person name="Duncan S.H."/>
            <person name="Flint H.J."/>
        </authorList>
    </citation>
    <scope>NUCLEOTIDE SEQUENCE</scope>
    <source>
        <strain evidence="3">CGMCC 1.15287</strain>
    </source>
</reference>
<dbReference type="Pfam" id="PF00072">
    <property type="entry name" value="Response_reg"/>
    <property type="match status" value="1"/>
</dbReference>
<organism evidence="4 5">
    <name type="scientific">Pedobacter zeae</name>
    <dbReference type="NCBI Taxonomy" id="1737356"/>
    <lineage>
        <taxon>Bacteria</taxon>
        <taxon>Pseudomonadati</taxon>
        <taxon>Bacteroidota</taxon>
        <taxon>Sphingobacteriia</taxon>
        <taxon>Sphingobacteriales</taxon>
        <taxon>Sphingobacteriaceae</taxon>
        <taxon>Pedobacter</taxon>
    </lineage>
</organism>
<accession>A0A7W6P6H3</accession>
<reference evidence="3" key="4">
    <citation type="submission" date="2024-05" db="EMBL/GenBank/DDBJ databases">
        <authorList>
            <person name="Sun Q."/>
            <person name="Zhou Y."/>
        </authorList>
    </citation>
    <scope>NUCLEOTIDE SEQUENCE</scope>
    <source>
        <strain evidence="3">CGMCC 1.15287</strain>
    </source>
</reference>
<name>A0A7W6P6H3_9SPHI</name>
<sequence>MKFNCIILDDEPLAQEQVEAYISQCDELVLLGKVSSMQGLERLLNMHKADILFLDIKFRGGDINQIAKLKIKDYIIIVITALSHKHLDEYNLKFARDILFKPFSLESFKNSLNKVIPLKAVK</sequence>
<dbReference type="PROSITE" id="PS50110">
    <property type="entry name" value="RESPONSE_REGULATORY"/>
    <property type="match status" value="1"/>
</dbReference>
<dbReference type="EMBL" id="JACIEF010000003">
    <property type="protein sequence ID" value="MBB4109669.1"/>
    <property type="molecule type" value="Genomic_DNA"/>
</dbReference>
<dbReference type="AlphaFoldDB" id="A0A7W6P6H3"/>
<dbReference type="InterPro" id="IPR001789">
    <property type="entry name" value="Sig_transdc_resp-reg_receiver"/>
</dbReference>
<reference evidence="6" key="2">
    <citation type="journal article" date="2019" name="Int. J. Syst. Evol. Microbiol.">
        <title>The Global Catalogue of Microorganisms (GCM) 10K type strain sequencing project: providing services to taxonomists for standard genome sequencing and annotation.</title>
        <authorList>
            <consortium name="The Broad Institute Genomics Platform"/>
            <consortium name="The Broad Institute Genome Sequencing Center for Infectious Disease"/>
            <person name="Wu L."/>
            <person name="Ma J."/>
        </authorList>
    </citation>
    <scope>NUCLEOTIDE SEQUENCE [LARGE SCALE GENOMIC DNA]</scope>
    <source>
        <strain evidence="6">CGMCC 1.15287</strain>
    </source>
</reference>
<feature type="modified residue" description="4-aspartylphosphate" evidence="1">
    <location>
        <position position="55"/>
    </location>
</feature>
<evidence type="ECO:0000313" key="5">
    <source>
        <dbReference type="Proteomes" id="UP000532273"/>
    </source>
</evidence>
<gene>
    <name evidence="3" type="ORF">GCM10007422_34250</name>
    <name evidence="4" type="ORF">GGQ60_003678</name>
</gene>
<dbReference type="InterPro" id="IPR011006">
    <property type="entry name" value="CheY-like_superfamily"/>
</dbReference>
<evidence type="ECO:0000313" key="4">
    <source>
        <dbReference type="EMBL" id="MBB4109669.1"/>
    </source>
</evidence>
<protein>
    <submittedName>
        <fullName evidence="4">Response regulator of citrate/malate metabolism</fullName>
    </submittedName>
</protein>
<comment type="caution">
    <text evidence="4">The sequence shown here is derived from an EMBL/GenBank/DDBJ whole genome shotgun (WGS) entry which is preliminary data.</text>
</comment>
<dbReference type="Proteomes" id="UP000532273">
    <property type="component" value="Unassembled WGS sequence"/>
</dbReference>